<comment type="similarity">
    <text evidence="1">Belongs to the histone deacetylase family.</text>
</comment>
<dbReference type="AlphaFoldDB" id="A0A318EI00"/>
<accession>A0A318EI00</accession>
<dbReference type="InterPro" id="IPR037138">
    <property type="entry name" value="His_deacetylse_dom_sf"/>
</dbReference>
<dbReference type="InterPro" id="IPR023801">
    <property type="entry name" value="His_deacetylse_dom"/>
</dbReference>
<evidence type="ECO:0000313" key="3">
    <source>
        <dbReference type="EMBL" id="PXV70218.1"/>
    </source>
</evidence>
<sequence length="316" mass="34164">MSAELPVAWITHPLCARHLIEEGHPESPERLAAIEDRLLIGGLGGFMQRHEAPEASREQLLRAHTAAHVDHVLAHRRIGPRRVDIDGETAYTQYTVDAALRAAGAGVDAVERALRGEAGLGFCAVRPPGHHAERARAMGFCFFNNVAVAAAHALACGLERVAVVDFDVHYGNGTADIFRDDPRVLLLSSYQHPLYPCWTGAPEAANLVDVPLPAYTRSDAFRAAVTAAWLPALEAQRPQMIFVSAGFDAHAADPLADLRLSYDDYRWLGALIRDIAADTAQQRVVATLEGGYDLTALARSVEAFLSPFLGAELLPA</sequence>
<organism evidence="3 4">
    <name type="scientific">Sinimarinibacterium flocculans</name>
    <dbReference type="NCBI Taxonomy" id="985250"/>
    <lineage>
        <taxon>Bacteria</taxon>
        <taxon>Pseudomonadati</taxon>
        <taxon>Pseudomonadota</taxon>
        <taxon>Gammaproteobacteria</taxon>
        <taxon>Nevskiales</taxon>
        <taxon>Nevskiaceae</taxon>
        <taxon>Sinimarinibacterium</taxon>
    </lineage>
</organism>
<dbReference type="InterPro" id="IPR023696">
    <property type="entry name" value="Ureohydrolase_dom_sf"/>
</dbReference>
<dbReference type="InterPro" id="IPR000286">
    <property type="entry name" value="HDACs"/>
</dbReference>
<dbReference type="EMBL" id="QICN01000002">
    <property type="protein sequence ID" value="PXV70218.1"/>
    <property type="molecule type" value="Genomic_DNA"/>
</dbReference>
<dbReference type="Gene3D" id="3.40.800.20">
    <property type="entry name" value="Histone deacetylase domain"/>
    <property type="match status" value="1"/>
</dbReference>
<dbReference type="GO" id="GO:0004407">
    <property type="term" value="F:histone deacetylase activity"/>
    <property type="evidence" value="ECO:0007669"/>
    <property type="project" value="TreeGrafter"/>
</dbReference>
<evidence type="ECO:0000313" key="4">
    <source>
        <dbReference type="Proteomes" id="UP000248330"/>
    </source>
</evidence>
<dbReference type="OrthoDB" id="9808367at2"/>
<evidence type="ECO:0000256" key="1">
    <source>
        <dbReference type="ARBA" id="ARBA00005947"/>
    </source>
</evidence>
<dbReference type="PANTHER" id="PTHR10625">
    <property type="entry name" value="HISTONE DEACETYLASE HDAC1-RELATED"/>
    <property type="match status" value="1"/>
</dbReference>
<dbReference type="CDD" id="cd11599">
    <property type="entry name" value="HDAC_classII_2"/>
    <property type="match status" value="1"/>
</dbReference>
<dbReference type="Pfam" id="PF00850">
    <property type="entry name" value="Hist_deacetyl"/>
    <property type="match status" value="1"/>
</dbReference>
<gene>
    <name evidence="3" type="ORF">C8D93_10270</name>
</gene>
<dbReference type="RefSeq" id="WP_110263909.1">
    <property type="nucleotide sequence ID" value="NZ_CAWNXA010000002.1"/>
</dbReference>
<dbReference type="Proteomes" id="UP000248330">
    <property type="component" value="Unassembled WGS sequence"/>
</dbReference>
<feature type="domain" description="Histone deacetylase" evidence="2">
    <location>
        <begin position="24"/>
        <end position="305"/>
    </location>
</feature>
<dbReference type="GO" id="GO:0040029">
    <property type="term" value="P:epigenetic regulation of gene expression"/>
    <property type="evidence" value="ECO:0007669"/>
    <property type="project" value="TreeGrafter"/>
</dbReference>
<dbReference type="PANTHER" id="PTHR10625:SF10">
    <property type="entry name" value="HISTONE DEACETYLASE HDAC1"/>
    <property type="match status" value="1"/>
</dbReference>
<dbReference type="SUPFAM" id="SSF52768">
    <property type="entry name" value="Arginase/deacetylase"/>
    <property type="match status" value="1"/>
</dbReference>
<proteinExistence type="inferred from homology"/>
<keyword evidence="4" id="KW-1185">Reference proteome</keyword>
<comment type="caution">
    <text evidence="3">The sequence shown here is derived from an EMBL/GenBank/DDBJ whole genome shotgun (WGS) entry which is preliminary data.</text>
</comment>
<dbReference type="PRINTS" id="PR01270">
    <property type="entry name" value="HDASUPER"/>
</dbReference>
<reference evidence="3 4" key="1">
    <citation type="submission" date="2018-04" db="EMBL/GenBank/DDBJ databases">
        <title>Genomic Encyclopedia of Type Strains, Phase IV (KMG-IV): sequencing the most valuable type-strain genomes for metagenomic binning, comparative biology and taxonomic classification.</title>
        <authorList>
            <person name="Goeker M."/>
        </authorList>
    </citation>
    <scope>NUCLEOTIDE SEQUENCE [LARGE SCALE GENOMIC DNA]</scope>
    <source>
        <strain evidence="3 4">DSM 104150</strain>
    </source>
</reference>
<name>A0A318EI00_9GAMM</name>
<evidence type="ECO:0000259" key="2">
    <source>
        <dbReference type="Pfam" id="PF00850"/>
    </source>
</evidence>
<protein>
    <submittedName>
        <fullName evidence="3">Acetoin utilization deacetylase AcuC-like enzyme</fullName>
    </submittedName>
</protein>